<feature type="region of interest" description="Disordered" evidence="1">
    <location>
        <begin position="462"/>
        <end position="580"/>
    </location>
</feature>
<keyword evidence="4" id="KW-1185">Reference proteome</keyword>
<dbReference type="Gene3D" id="2.130.10.10">
    <property type="entry name" value="YVTN repeat-like/Quinoprotein amine dehydrogenase"/>
    <property type="match status" value="1"/>
</dbReference>
<gene>
    <name evidence="3" type="ORF">VTK73DRAFT_1043</name>
</gene>
<protein>
    <recommendedName>
        <fullName evidence="2">DUF2415 domain-containing protein</fullName>
    </recommendedName>
</protein>
<evidence type="ECO:0000313" key="4">
    <source>
        <dbReference type="Proteomes" id="UP001586593"/>
    </source>
</evidence>
<sequence length="701" mass="78360">MAVDVENCYRPTERLIVSSPRRHFRTKVRPVHWQLRSLIGSDKRDVVYFPTGNNSLHVQRLNTATCETETIKVLSFEPRCLVAGNGWVCCGGETGEFAAIQVDEDEDAEDLDVRPELNPDMRTSGEAGNSYLDSSILSIFAPPRSSKSLLVKSKKFGKERVNCITLWFPPTLANPVRGSYAGPVAVLANNDKSVALVSLRNQESLDELCYPDCVNRAVISPDGRLLVAISDDPYLYIHERREKDLPKDGSFVSADTIAYEWRPCGKVHLKSQSKNDRSDNRGSFAACFSSTGGFLAVGTQYGTISIFDASLLTDPDEDPLVTYFSSSRPNTETGAIRDMAFAPGGIDLLAWTEDRGRVGVADLRSGFVSRQILYLDKDDAYDHRAIIDRSSIDPRLLDPRADRSDPLASTLSSTLDLSSERRRANRSDGLPDLDSNRPPTHDETVVILEELRERNQRRLDQLTQSGAAGATSTTGTSSATSRLPWLERPNRSTLRPEGSRPRERSASVSRAISEIMGSIRDQRERLRENRDRLRESQERTRGAAREEIETERRRLPGIPLPRRTNGLGGSVGTAADSESQSAGRTLSRLMANNPFVLGSLVDPDFFENGSWEAYEGLRQTNEAEARRRDRASFLMREWEENNPNRRTAFAMRDTRTYDPHDTAGLAWSDDGQVLYVGAEDGIYEFHVNMLDRKLHPSIVLR</sequence>
<evidence type="ECO:0000259" key="2">
    <source>
        <dbReference type="Pfam" id="PF10313"/>
    </source>
</evidence>
<feature type="domain" description="DUF2415" evidence="2">
    <location>
        <begin position="334"/>
        <end position="373"/>
    </location>
</feature>
<evidence type="ECO:0000256" key="1">
    <source>
        <dbReference type="SAM" id="MobiDB-lite"/>
    </source>
</evidence>
<dbReference type="Proteomes" id="UP001586593">
    <property type="component" value="Unassembled WGS sequence"/>
</dbReference>
<organism evidence="3 4">
    <name type="scientific">Phialemonium thermophilum</name>
    <dbReference type="NCBI Taxonomy" id="223376"/>
    <lineage>
        <taxon>Eukaryota</taxon>
        <taxon>Fungi</taxon>
        <taxon>Dikarya</taxon>
        <taxon>Ascomycota</taxon>
        <taxon>Pezizomycotina</taxon>
        <taxon>Sordariomycetes</taxon>
        <taxon>Sordariomycetidae</taxon>
        <taxon>Cephalothecales</taxon>
        <taxon>Cephalothecaceae</taxon>
        <taxon>Phialemonium</taxon>
    </lineage>
</organism>
<dbReference type="InterPro" id="IPR015943">
    <property type="entry name" value="WD40/YVTN_repeat-like_dom_sf"/>
</dbReference>
<feature type="region of interest" description="Disordered" evidence="1">
    <location>
        <begin position="106"/>
        <end position="128"/>
    </location>
</feature>
<dbReference type="SUPFAM" id="SSF50969">
    <property type="entry name" value="YVTN repeat-like/Quinoprotein amine dehydrogenase"/>
    <property type="match status" value="1"/>
</dbReference>
<reference evidence="3 4" key="1">
    <citation type="journal article" date="2024" name="Commun. Biol.">
        <title>Comparative genomic analysis of thermophilic fungi reveals convergent evolutionary adaptations and gene losses.</title>
        <authorList>
            <person name="Steindorff A.S."/>
            <person name="Aguilar-Pontes M.V."/>
            <person name="Robinson A.J."/>
            <person name="Andreopoulos B."/>
            <person name="LaButti K."/>
            <person name="Kuo A."/>
            <person name="Mondo S."/>
            <person name="Riley R."/>
            <person name="Otillar R."/>
            <person name="Haridas S."/>
            <person name="Lipzen A."/>
            <person name="Grimwood J."/>
            <person name="Schmutz J."/>
            <person name="Clum A."/>
            <person name="Reid I.D."/>
            <person name="Moisan M.C."/>
            <person name="Butler G."/>
            <person name="Nguyen T.T.M."/>
            <person name="Dewar K."/>
            <person name="Conant G."/>
            <person name="Drula E."/>
            <person name="Henrissat B."/>
            <person name="Hansel C."/>
            <person name="Singer S."/>
            <person name="Hutchinson M.I."/>
            <person name="de Vries R.P."/>
            <person name="Natvig D.O."/>
            <person name="Powell A.J."/>
            <person name="Tsang A."/>
            <person name="Grigoriev I.V."/>
        </authorList>
    </citation>
    <scope>NUCLEOTIDE SEQUENCE [LARGE SCALE GENOMIC DNA]</scope>
    <source>
        <strain evidence="3 4">ATCC 24622</strain>
    </source>
</reference>
<dbReference type="InterPro" id="IPR011044">
    <property type="entry name" value="Quino_amine_DH_bsu"/>
</dbReference>
<feature type="compositionally biased region" description="Low complexity" evidence="1">
    <location>
        <begin position="406"/>
        <end position="417"/>
    </location>
</feature>
<dbReference type="Pfam" id="PF10313">
    <property type="entry name" value="DUF2415"/>
    <property type="match status" value="1"/>
</dbReference>
<feature type="compositionally biased region" description="Basic and acidic residues" evidence="1">
    <location>
        <begin position="395"/>
        <end position="405"/>
    </location>
</feature>
<dbReference type="SUPFAM" id="SSF82171">
    <property type="entry name" value="DPP6 N-terminal domain-like"/>
    <property type="match status" value="1"/>
</dbReference>
<dbReference type="PANTHER" id="PTHR43991:SF9">
    <property type="entry name" value="DUF2415 DOMAIN-CONTAINING PROTEIN"/>
    <property type="match status" value="1"/>
</dbReference>
<comment type="caution">
    <text evidence="3">The sequence shown here is derived from an EMBL/GenBank/DDBJ whole genome shotgun (WGS) entry which is preliminary data.</text>
</comment>
<dbReference type="PANTHER" id="PTHR43991">
    <property type="entry name" value="WD REPEAT PROTEIN (AFU_ORTHOLOGUE AFUA_8G05640)-RELATED"/>
    <property type="match status" value="1"/>
</dbReference>
<feature type="compositionally biased region" description="Basic and acidic residues" evidence="1">
    <location>
        <begin position="520"/>
        <end position="554"/>
    </location>
</feature>
<accession>A0ABR3XBR6</accession>
<dbReference type="InterPro" id="IPR019417">
    <property type="entry name" value="DUF2415"/>
</dbReference>
<feature type="region of interest" description="Disordered" evidence="1">
    <location>
        <begin position="395"/>
        <end position="442"/>
    </location>
</feature>
<name>A0ABR3XBR6_9PEZI</name>
<evidence type="ECO:0000313" key="3">
    <source>
        <dbReference type="EMBL" id="KAL1873132.1"/>
    </source>
</evidence>
<proteinExistence type="predicted"/>
<feature type="compositionally biased region" description="Low complexity" evidence="1">
    <location>
        <begin position="462"/>
        <end position="481"/>
    </location>
</feature>
<dbReference type="EMBL" id="JAZHXJ010000124">
    <property type="protein sequence ID" value="KAL1873132.1"/>
    <property type="molecule type" value="Genomic_DNA"/>
</dbReference>